<sequence>MKRLGIIGLALLLWGCGSVRENEISQSNEMSISSIYLHQGELHNLSVKVFYPLRLTAVNEGEIEKAVLVKGNQDEAVEITVSDQAELDKIADYFKTIKIGEDTTSLGPGTWYDFEITLKGKEPLYFRFNRIGLCTGQCVYTDQFAQLEALAANLKGEEKAVKGMPVDAYFTQVLSWTDVMPVIPNYYAASPKSEDSIIIDSWAEIKNPKHQLLRIANYIDEDFESVADITDTKTLTAGLIQQAEKYDCFEEPENVCRNRENNDLLYFPAGKPGSFNVHPDVYKAVPYSSVEQAGKEIFGDDYTLPNLDDGSLLYQSMQGYAHSAADKLFFYHLPYEYWLPVTQNLFIMDEQQSDNLSTFTFYKAASGYWRGEDMPLPQLQGKNGFIIKYSFEDSASDLINKYQDHFEAWEYVIMQEGDHYRLISGRCLNRSEPAAVQVDPEKPDYYFDEQGLLKINLASRDAAYFNEWVVNQKDQGNVYKVNVHDGLLSVWIEGVDNNAVVFDVADGKTLTTTQLIQKLKVDPDRIVSAIKAMPEYSSYIVDLDDVSDKIGEFKTSKLFINSQGLLAYDFNYFGIILFEWGEVR</sequence>
<reference evidence="1 2" key="1">
    <citation type="submission" date="2018-05" db="EMBL/GenBank/DDBJ databases">
        <title>Genomic Encyclopedia of Type Strains, Phase IV (KMG-IV): sequencing the most valuable type-strain genomes for metagenomic binning, comparative biology and taxonomic classification.</title>
        <authorList>
            <person name="Goeker M."/>
        </authorList>
    </citation>
    <scope>NUCLEOTIDE SEQUENCE [LARGE SCALE GENOMIC DNA]</scope>
    <source>
        <strain evidence="1 2">JC118</strain>
    </source>
</reference>
<proteinExistence type="predicted"/>
<accession>A0A318KX08</accession>
<dbReference type="Proteomes" id="UP000247612">
    <property type="component" value="Unassembled WGS sequence"/>
</dbReference>
<dbReference type="RefSeq" id="WP_022938645.1">
    <property type="nucleotide sequence ID" value="NZ_CABKRQ010000006.1"/>
</dbReference>
<dbReference type="OrthoDB" id="9883146at2"/>
<keyword evidence="2" id="KW-1185">Reference proteome</keyword>
<dbReference type="EMBL" id="QJKH01000002">
    <property type="protein sequence ID" value="PXX81102.1"/>
    <property type="molecule type" value="Genomic_DNA"/>
</dbReference>
<comment type="caution">
    <text evidence="1">The sequence shown here is derived from an EMBL/GenBank/DDBJ whole genome shotgun (WGS) entry which is preliminary data.</text>
</comment>
<name>A0A318KX08_9FIRM</name>
<gene>
    <name evidence="1" type="ORF">DES51_102223</name>
</gene>
<dbReference type="STRING" id="1034346.GCA_000313565_02342"/>
<dbReference type="AlphaFoldDB" id="A0A318KX08"/>
<organism evidence="1 2">
    <name type="scientific">Dielma fastidiosa</name>
    <dbReference type="NCBI Taxonomy" id="1034346"/>
    <lineage>
        <taxon>Bacteria</taxon>
        <taxon>Bacillati</taxon>
        <taxon>Bacillota</taxon>
        <taxon>Erysipelotrichia</taxon>
        <taxon>Erysipelotrichales</taxon>
        <taxon>Erysipelotrichaceae</taxon>
        <taxon>Dielma</taxon>
    </lineage>
</organism>
<evidence type="ECO:0000313" key="2">
    <source>
        <dbReference type="Proteomes" id="UP000247612"/>
    </source>
</evidence>
<protein>
    <submittedName>
        <fullName evidence="1">Uncharacterized protein</fullName>
    </submittedName>
</protein>
<evidence type="ECO:0000313" key="1">
    <source>
        <dbReference type="EMBL" id="PXX81102.1"/>
    </source>
</evidence>